<sequence length="39" mass="4406">MISVISIFLITLLPAAMLIIFSLVISWFEDDEVPLPMLN</sequence>
<organism evidence="2 3">
    <name type="scientific">Thalassotalea eurytherma</name>
    <dbReference type="NCBI Taxonomy" id="1144278"/>
    <lineage>
        <taxon>Bacteria</taxon>
        <taxon>Pseudomonadati</taxon>
        <taxon>Pseudomonadota</taxon>
        <taxon>Gammaproteobacteria</taxon>
        <taxon>Alteromonadales</taxon>
        <taxon>Colwelliaceae</taxon>
        <taxon>Thalassotalea</taxon>
    </lineage>
</organism>
<gene>
    <name evidence="2" type="ORF">theurythT_10270</name>
</gene>
<accession>A0ABQ6H381</accession>
<evidence type="ECO:0000313" key="3">
    <source>
        <dbReference type="Proteomes" id="UP001157133"/>
    </source>
</evidence>
<dbReference type="EMBL" id="BSSU01000005">
    <property type="protein sequence ID" value="GLX81575.1"/>
    <property type="molecule type" value="Genomic_DNA"/>
</dbReference>
<protein>
    <recommendedName>
        <fullName evidence="4">Cbb3-type cytochrome oxidase assembly protein CcoS</fullName>
    </recommendedName>
</protein>
<keyword evidence="3" id="KW-1185">Reference proteome</keyword>
<dbReference type="Proteomes" id="UP001157133">
    <property type="component" value="Unassembled WGS sequence"/>
</dbReference>
<keyword evidence="1" id="KW-0472">Membrane</keyword>
<proteinExistence type="predicted"/>
<comment type="caution">
    <text evidence="2">The sequence shown here is derived from an EMBL/GenBank/DDBJ whole genome shotgun (WGS) entry which is preliminary data.</text>
</comment>
<keyword evidence="1" id="KW-1133">Transmembrane helix</keyword>
<evidence type="ECO:0000313" key="2">
    <source>
        <dbReference type="EMBL" id="GLX81575.1"/>
    </source>
</evidence>
<evidence type="ECO:0008006" key="4">
    <source>
        <dbReference type="Google" id="ProtNLM"/>
    </source>
</evidence>
<name>A0ABQ6H381_9GAMM</name>
<keyword evidence="1" id="KW-0812">Transmembrane</keyword>
<evidence type="ECO:0000256" key="1">
    <source>
        <dbReference type="SAM" id="Phobius"/>
    </source>
</evidence>
<feature type="transmembrane region" description="Helical" evidence="1">
    <location>
        <begin position="7"/>
        <end position="28"/>
    </location>
</feature>
<reference evidence="2 3" key="1">
    <citation type="submission" date="2023-03" db="EMBL/GenBank/DDBJ databases">
        <title>Draft genome sequence of Thalassotalea eurytherma JCM 18482T.</title>
        <authorList>
            <person name="Sawabe T."/>
        </authorList>
    </citation>
    <scope>NUCLEOTIDE SEQUENCE [LARGE SCALE GENOMIC DNA]</scope>
    <source>
        <strain evidence="2 3">JCM 18482</strain>
    </source>
</reference>